<keyword evidence="3" id="KW-1185">Reference proteome</keyword>
<feature type="transmembrane region" description="Helical" evidence="1">
    <location>
        <begin position="95"/>
        <end position="113"/>
    </location>
</feature>
<sequence>MDTLTAEPDSNSLPKQKLFQLNPNLKERRLGFFFMTIFLGILIVYLFYDGWLYEWIELGYGGANQHWDFNVFGDMQWEIVGDHAEYDSTNNLHNLVYTCYWTATIAYLALITGNSWLKQGAIGTMAFPVMSLFSTINPIEASNIFTLDIFRYHSFIIQIMYDLTHICGAFMGVYIFYTACKKGEEIDIKKITPTILFTWLLFFITRLTLQKWPFWAPENRIGLISTNQINNMPFFLYGFEYILVIAILYFINFGTKAIIKRIKNPKVKTLVPFAFFIVLTVVMIFVGLIELQTIPIEYFHQY</sequence>
<keyword evidence="1" id="KW-1133">Transmembrane helix</keyword>
<keyword evidence="1" id="KW-0472">Membrane</keyword>
<gene>
    <name evidence="2" type="ORF">NEF87_003053</name>
</gene>
<accession>A0ABY6HTC4</accession>
<feature type="transmembrane region" description="Helical" evidence="1">
    <location>
        <begin position="30"/>
        <end position="48"/>
    </location>
</feature>
<dbReference type="Proteomes" id="UP001208689">
    <property type="component" value="Chromosome"/>
</dbReference>
<organism evidence="2 3">
    <name type="scientific">Candidatus Lokiarchaeum ossiferum</name>
    <dbReference type="NCBI Taxonomy" id="2951803"/>
    <lineage>
        <taxon>Archaea</taxon>
        <taxon>Promethearchaeati</taxon>
        <taxon>Promethearchaeota</taxon>
        <taxon>Promethearchaeia</taxon>
        <taxon>Promethearchaeales</taxon>
        <taxon>Promethearchaeaceae</taxon>
        <taxon>Candidatus Lokiarchaeum</taxon>
    </lineage>
</organism>
<feature type="transmembrane region" description="Helical" evidence="1">
    <location>
        <begin position="191"/>
        <end position="209"/>
    </location>
</feature>
<feature type="transmembrane region" description="Helical" evidence="1">
    <location>
        <begin position="267"/>
        <end position="289"/>
    </location>
</feature>
<protein>
    <submittedName>
        <fullName evidence="2">Uncharacterized protein</fullName>
    </submittedName>
</protein>
<evidence type="ECO:0000313" key="2">
    <source>
        <dbReference type="EMBL" id="UYP46768.1"/>
    </source>
</evidence>
<feature type="transmembrane region" description="Helical" evidence="1">
    <location>
        <begin position="120"/>
        <end position="139"/>
    </location>
</feature>
<feature type="transmembrane region" description="Helical" evidence="1">
    <location>
        <begin position="234"/>
        <end position="255"/>
    </location>
</feature>
<evidence type="ECO:0000256" key="1">
    <source>
        <dbReference type="SAM" id="Phobius"/>
    </source>
</evidence>
<proteinExistence type="predicted"/>
<reference evidence="2" key="1">
    <citation type="submission" date="2022-09" db="EMBL/GenBank/DDBJ databases">
        <title>Actin cytoskeleton and complex cell architecture in an #Asgard archaeon.</title>
        <authorList>
            <person name="Ponce Toledo R.I."/>
            <person name="Schleper C."/>
            <person name="Rodrigues Oliveira T."/>
            <person name="Wollweber F."/>
            <person name="Xu J."/>
            <person name="Rittmann S."/>
            <person name="Klingl A."/>
            <person name="Pilhofer M."/>
        </authorList>
    </citation>
    <scope>NUCLEOTIDE SEQUENCE</scope>
    <source>
        <strain evidence="2">B-35</strain>
    </source>
</reference>
<feature type="transmembrane region" description="Helical" evidence="1">
    <location>
        <begin position="159"/>
        <end position="179"/>
    </location>
</feature>
<evidence type="ECO:0000313" key="3">
    <source>
        <dbReference type="Proteomes" id="UP001208689"/>
    </source>
</evidence>
<dbReference type="EMBL" id="CP104013">
    <property type="protein sequence ID" value="UYP46768.1"/>
    <property type="molecule type" value="Genomic_DNA"/>
</dbReference>
<name>A0ABY6HTC4_9ARCH</name>
<keyword evidence="1" id="KW-0812">Transmembrane</keyword>